<dbReference type="Proteomes" id="UP001622557">
    <property type="component" value="Chromosome"/>
</dbReference>
<evidence type="ECO:0000259" key="1">
    <source>
        <dbReference type="Pfam" id="PF00483"/>
    </source>
</evidence>
<dbReference type="Pfam" id="PF00483">
    <property type="entry name" value="NTP_transferase"/>
    <property type="match status" value="1"/>
</dbReference>
<dbReference type="Gene3D" id="3.90.550.10">
    <property type="entry name" value="Spore Coat Polysaccharide Biosynthesis Protein SpsA, Chain A"/>
    <property type="match status" value="1"/>
</dbReference>
<dbReference type="SUPFAM" id="SSF51161">
    <property type="entry name" value="Trimeric LpxA-like enzymes"/>
    <property type="match status" value="1"/>
</dbReference>
<dbReference type="EMBL" id="CP108164">
    <property type="protein sequence ID" value="WTQ84654.1"/>
    <property type="molecule type" value="Genomic_DNA"/>
</dbReference>
<feature type="domain" description="Nucleotidyl transferase" evidence="1">
    <location>
        <begin position="4"/>
        <end position="234"/>
    </location>
</feature>
<dbReference type="PANTHER" id="PTHR22572">
    <property type="entry name" value="SUGAR-1-PHOSPHATE GUANYL TRANSFERASE"/>
    <property type="match status" value="1"/>
</dbReference>
<organism evidence="2 3">
    <name type="scientific">Streptomyces achromogenes</name>
    <dbReference type="NCBI Taxonomy" id="67255"/>
    <lineage>
        <taxon>Bacteria</taxon>
        <taxon>Bacillati</taxon>
        <taxon>Actinomycetota</taxon>
        <taxon>Actinomycetes</taxon>
        <taxon>Kitasatosporales</taxon>
        <taxon>Streptomycetaceae</taxon>
        <taxon>Streptomyces</taxon>
    </lineage>
</organism>
<dbReference type="Gene3D" id="2.160.10.10">
    <property type="entry name" value="Hexapeptide repeat proteins"/>
    <property type="match status" value="1"/>
</dbReference>
<dbReference type="InterPro" id="IPR050486">
    <property type="entry name" value="Mannose-1P_guanyltransferase"/>
</dbReference>
<evidence type="ECO:0000313" key="3">
    <source>
        <dbReference type="Proteomes" id="UP001622557"/>
    </source>
</evidence>
<accession>A0ABZ1KZ84</accession>
<dbReference type="CDD" id="cd04181">
    <property type="entry name" value="NTP_transferase"/>
    <property type="match status" value="1"/>
</dbReference>
<sequence>MECLILSAGAGSRLMPLTARLPKPLLPLGSTTVLGRLVGQVAPLGPRRVLCNLHHHAAAAERYFAQTDLALPVVSRREDRLRGPAGSMLTFQDELAAADTVLVVSGDLYLGDGALAELVRRHQESGSDLSVLAVEVDDGSRFGVFRFDDGGRAVALEEKPAWAAGRRSWVSGGAYCLRPELLKRVPADGLYDFGAHLIPELLAERAAVCVVPWLGRWDDLGTTDSYRRAVLDDLASRAPEGADASHVAPTARVHPTARLTGRVLVADLAVVGAGARLHDTVVLPGATIPDHTTVADGCVA</sequence>
<dbReference type="InterPro" id="IPR029044">
    <property type="entry name" value="Nucleotide-diphossugar_trans"/>
</dbReference>
<reference evidence="2 3" key="1">
    <citation type="submission" date="2022-10" db="EMBL/GenBank/DDBJ databases">
        <title>The complete genomes of actinobacterial strains from the NBC collection.</title>
        <authorList>
            <person name="Joergensen T.S."/>
            <person name="Alvarez Arevalo M."/>
            <person name="Sterndorff E.B."/>
            <person name="Faurdal D."/>
            <person name="Vuksanovic O."/>
            <person name="Mourched A.-S."/>
            <person name="Charusanti P."/>
            <person name="Shaw S."/>
            <person name="Blin K."/>
            <person name="Weber T."/>
        </authorList>
    </citation>
    <scope>NUCLEOTIDE SEQUENCE [LARGE SCALE GENOMIC DNA]</scope>
    <source>
        <strain evidence="2 3">NBC_00156</strain>
    </source>
</reference>
<proteinExistence type="predicted"/>
<evidence type="ECO:0000313" key="2">
    <source>
        <dbReference type="EMBL" id="WTQ84654.1"/>
    </source>
</evidence>
<name>A0ABZ1KZ84_STRAH</name>
<protein>
    <submittedName>
        <fullName evidence="2">Sugar phosphate nucleotidyltransferase</fullName>
    </submittedName>
</protein>
<dbReference type="GeneID" id="97285167"/>
<keyword evidence="3" id="KW-1185">Reference proteome</keyword>
<dbReference type="RefSeq" id="WP_405452408.1">
    <property type="nucleotide sequence ID" value="NZ_CP108164.1"/>
</dbReference>
<gene>
    <name evidence="2" type="ORF">OG350_32035</name>
</gene>
<dbReference type="InterPro" id="IPR005835">
    <property type="entry name" value="NTP_transferase_dom"/>
</dbReference>
<dbReference type="InterPro" id="IPR011004">
    <property type="entry name" value="Trimer_LpxA-like_sf"/>
</dbReference>
<dbReference type="SUPFAM" id="SSF53448">
    <property type="entry name" value="Nucleotide-diphospho-sugar transferases"/>
    <property type="match status" value="1"/>
</dbReference>